<dbReference type="AlphaFoldDB" id="A0A9J6ERC9"/>
<feature type="compositionally biased region" description="Polar residues" evidence="1">
    <location>
        <begin position="292"/>
        <end position="301"/>
    </location>
</feature>
<reference evidence="2" key="1">
    <citation type="journal article" date="2020" name="Cell">
        <title>Large-Scale Comparative Analyses of Tick Genomes Elucidate Their Genetic Diversity and Vector Capacities.</title>
        <authorList>
            <consortium name="Tick Genome and Microbiome Consortium (TIGMIC)"/>
            <person name="Jia N."/>
            <person name="Wang J."/>
            <person name="Shi W."/>
            <person name="Du L."/>
            <person name="Sun Y."/>
            <person name="Zhan W."/>
            <person name="Jiang J.F."/>
            <person name="Wang Q."/>
            <person name="Zhang B."/>
            <person name="Ji P."/>
            <person name="Bell-Sakyi L."/>
            <person name="Cui X.M."/>
            <person name="Yuan T.T."/>
            <person name="Jiang B.G."/>
            <person name="Yang W.F."/>
            <person name="Lam T.T."/>
            <person name="Chang Q.C."/>
            <person name="Ding S.J."/>
            <person name="Wang X.J."/>
            <person name="Zhu J.G."/>
            <person name="Ruan X.D."/>
            <person name="Zhao L."/>
            <person name="Wei J.T."/>
            <person name="Ye R.Z."/>
            <person name="Que T.C."/>
            <person name="Du C.H."/>
            <person name="Zhou Y.H."/>
            <person name="Cheng J.X."/>
            <person name="Dai P.F."/>
            <person name="Guo W.B."/>
            <person name="Han X.H."/>
            <person name="Huang E.J."/>
            <person name="Li L.F."/>
            <person name="Wei W."/>
            <person name="Gao Y.C."/>
            <person name="Liu J.Z."/>
            <person name="Shao H.Z."/>
            <person name="Wang X."/>
            <person name="Wang C.C."/>
            <person name="Yang T.C."/>
            <person name="Huo Q.B."/>
            <person name="Li W."/>
            <person name="Chen H.Y."/>
            <person name="Chen S.E."/>
            <person name="Zhou L.G."/>
            <person name="Ni X.B."/>
            <person name="Tian J.H."/>
            <person name="Sheng Y."/>
            <person name="Liu T."/>
            <person name="Pan Y.S."/>
            <person name="Xia L.Y."/>
            <person name="Li J."/>
            <person name="Zhao F."/>
            <person name="Cao W.C."/>
        </authorList>
    </citation>
    <scope>NUCLEOTIDE SEQUENCE</scope>
    <source>
        <strain evidence="2">Rmic-2018</strain>
    </source>
</reference>
<feature type="compositionally biased region" description="Polar residues" evidence="1">
    <location>
        <begin position="184"/>
        <end position="195"/>
    </location>
</feature>
<feature type="compositionally biased region" description="Basic residues" evidence="1">
    <location>
        <begin position="215"/>
        <end position="243"/>
    </location>
</feature>
<accession>A0A9J6ERC9</accession>
<dbReference type="Proteomes" id="UP000821866">
    <property type="component" value="Chromosome 10"/>
</dbReference>
<gene>
    <name evidence="2" type="ORF">HPB51_003937</name>
</gene>
<evidence type="ECO:0000313" key="2">
    <source>
        <dbReference type="EMBL" id="KAH8036685.1"/>
    </source>
</evidence>
<organism evidence="2 3">
    <name type="scientific">Rhipicephalus microplus</name>
    <name type="common">Cattle tick</name>
    <name type="synonym">Boophilus microplus</name>
    <dbReference type="NCBI Taxonomy" id="6941"/>
    <lineage>
        <taxon>Eukaryota</taxon>
        <taxon>Metazoa</taxon>
        <taxon>Ecdysozoa</taxon>
        <taxon>Arthropoda</taxon>
        <taxon>Chelicerata</taxon>
        <taxon>Arachnida</taxon>
        <taxon>Acari</taxon>
        <taxon>Parasitiformes</taxon>
        <taxon>Ixodida</taxon>
        <taxon>Ixodoidea</taxon>
        <taxon>Ixodidae</taxon>
        <taxon>Rhipicephalinae</taxon>
        <taxon>Rhipicephalus</taxon>
        <taxon>Boophilus</taxon>
    </lineage>
</organism>
<evidence type="ECO:0000313" key="3">
    <source>
        <dbReference type="Proteomes" id="UP000821866"/>
    </source>
</evidence>
<comment type="caution">
    <text evidence="2">The sequence shown here is derived from an EMBL/GenBank/DDBJ whole genome shotgun (WGS) entry which is preliminary data.</text>
</comment>
<proteinExistence type="predicted"/>
<feature type="region of interest" description="Disordered" evidence="1">
    <location>
        <begin position="165"/>
        <end position="302"/>
    </location>
</feature>
<evidence type="ECO:0000256" key="1">
    <source>
        <dbReference type="SAM" id="MobiDB-lite"/>
    </source>
</evidence>
<reference evidence="2" key="2">
    <citation type="submission" date="2021-09" db="EMBL/GenBank/DDBJ databases">
        <authorList>
            <person name="Jia N."/>
            <person name="Wang J."/>
            <person name="Shi W."/>
            <person name="Du L."/>
            <person name="Sun Y."/>
            <person name="Zhan W."/>
            <person name="Jiang J."/>
            <person name="Wang Q."/>
            <person name="Zhang B."/>
            <person name="Ji P."/>
            <person name="Sakyi L.B."/>
            <person name="Cui X."/>
            <person name="Yuan T."/>
            <person name="Jiang B."/>
            <person name="Yang W."/>
            <person name="Lam T.T.-Y."/>
            <person name="Chang Q."/>
            <person name="Ding S."/>
            <person name="Wang X."/>
            <person name="Zhu J."/>
            <person name="Ruan X."/>
            <person name="Zhao L."/>
            <person name="Wei J."/>
            <person name="Que T."/>
            <person name="Du C."/>
            <person name="Cheng J."/>
            <person name="Dai P."/>
            <person name="Han X."/>
            <person name="Huang E."/>
            <person name="Gao Y."/>
            <person name="Liu J."/>
            <person name="Shao H."/>
            <person name="Ye R."/>
            <person name="Li L."/>
            <person name="Wei W."/>
            <person name="Wang X."/>
            <person name="Wang C."/>
            <person name="Huo Q."/>
            <person name="Li W."/>
            <person name="Guo W."/>
            <person name="Chen H."/>
            <person name="Chen S."/>
            <person name="Zhou L."/>
            <person name="Zhou L."/>
            <person name="Ni X."/>
            <person name="Tian J."/>
            <person name="Zhou Y."/>
            <person name="Sheng Y."/>
            <person name="Liu T."/>
            <person name="Pan Y."/>
            <person name="Xia L."/>
            <person name="Li J."/>
            <person name="Zhao F."/>
            <person name="Cao W."/>
        </authorList>
    </citation>
    <scope>NUCLEOTIDE SEQUENCE</scope>
    <source>
        <strain evidence="2">Rmic-2018</strain>
        <tissue evidence="2">Larvae</tissue>
    </source>
</reference>
<dbReference type="EMBL" id="JABSTU010000002">
    <property type="protein sequence ID" value="KAH8036685.1"/>
    <property type="molecule type" value="Genomic_DNA"/>
</dbReference>
<protein>
    <submittedName>
        <fullName evidence="2">Uncharacterized protein</fullName>
    </submittedName>
</protein>
<sequence length="404" mass="44605">MPPDAIYIVRRLKTPVYFTKLPPWQLYKALLKAASLPDQPPASHDKVRVHPTINTFTLKVRESVRAQAYIRITSLQIGVRTIEFHLYAPPHDRAIRGIMLNTYGSFTNAEIEGLAREQPNYACQEHPPIPQGIQLTCRARCIVCKAGHATNSLNCKYRFVKKLTPSGSAPAQAPDEEPQPQQPSILRTNHSPSQEQSYPPLNQPQQQQQTDHSGPRNHGRSRSRSRSRPWSKSRFKSRSKSQSRSRSASYLNSSSSPLPSSPGSSQGLSQSSSVPGPKKLSWAQGPPASLKASPTSSQDPQTYAEENDLLLPTMLGFSAHISTQDALVQMHHDLLHTPPKAGTRTVLGLDLHKGIDSVHHEAIASNLAAIDPAEQDFLYVSFYEYGSDVDLVFPLVGVVSDDHP</sequence>
<feature type="compositionally biased region" description="Low complexity" evidence="1">
    <location>
        <begin position="196"/>
        <end position="209"/>
    </location>
</feature>
<keyword evidence="3" id="KW-1185">Reference proteome</keyword>
<name>A0A9J6ERC9_RHIMP</name>
<feature type="compositionally biased region" description="Low complexity" evidence="1">
    <location>
        <begin position="244"/>
        <end position="273"/>
    </location>
</feature>